<dbReference type="AlphaFoldDB" id="A0A834HUS8"/>
<protein>
    <submittedName>
        <fullName evidence="1">Uncharacterized protein</fullName>
    </submittedName>
</protein>
<name>A0A834HUS8_RHYFE</name>
<evidence type="ECO:0000313" key="2">
    <source>
        <dbReference type="Proteomes" id="UP000625711"/>
    </source>
</evidence>
<sequence>MSKLMNHNCNASKDVDCDGSNFSKNCISTERRAVSWAKVNFLQLHEWRIPDIRSPADERKMTNFTIVPGGVREGLEIVLEGGLVVGSREERKILRKEVEF</sequence>
<keyword evidence="2" id="KW-1185">Reference proteome</keyword>
<accession>A0A834HUS8</accession>
<dbReference type="EMBL" id="JAACXV010014535">
    <property type="protein sequence ID" value="KAF7266496.1"/>
    <property type="molecule type" value="Genomic_DNA"/>
</dbReference>
<proteinExistence type="predicted"/>
<organism evidence="1 2">
    <name type="scientific">Rhynchophorus ferrugineus</name>
    <name type="common">Red palm weevil</name>
    <name type="synonym">Curculio ferrugineus</name>
    <dbReference type="NCBI Taxonomy" id="354439"/>
    <lineage>
        <taxon>Eukaryota</taxon>
        <taxon>Metazoa</taxon>
        <taxon>Ecdysozoa</taxon>
        <taxon>Arthropoda</taxon>
        <taxon>Hexapoda</taxon>
        <taxon>Insecta</taxon>
        <taxon>Pterygota</taxon>
        <taxon>Neoptera</taxon>
        <taxon>Endopterygota</taxon>
        <taxon>Coleoptera</taxon>
        <taxon>Polyphaga</taxon>
        <taxon>Cucujiformia</taxon>
        <taxon>Curculionidae</taxon>
        <taxon>Dryophthorinae</taxon>
        <taxon>Rhynchophorus</taxon>
    </lineage>
</organism>
<comment type="caution">
    <text evidence="1">The sequence shown here is derived from an EMBL/GenBank/DDBJ whole genome shotgun (WGS) entry which is preliminary data.</text>
</comment>
<reference evidence="1" key="1">
    <citation type="submission" date="2020-08" db="EMBL/GenBank/DDBJ databases">
        <title>Genome sequencing and assembly of the red palm weevil Rhynchophorus ferrugineus.</title>
        <authorList>
            <person name="Dias G.B."/>
            <person name="Bergman C.M."/>
            <person name="Manee M."/>
        </authorList>
    </citation>
    <scope>NUCLEOTIDE SEQUENCE</scope>
    <source>
        <strain evidence="1">AA-2017</strain>
        <tissue evidence="1">Whole larva</tissue>
    </source>
</reference>
<gene>
    <name evidence="1" type="ORF">GWI33_020178</name>
</gene>
<dbReference type="Proteomes" id="UP000625711">
    <property type="component" value="Unassembled WGS sequence"/>
</dbReference>
<evidence type="ECO:0000313" key="1">
    <source>
        <dbReference type="EMBL" id="KAF7266496.1"/>
    </source>
</evidence>